<dbReference type="PROSITE" id="PS51257">
    <property type="entry name" value="PROKAR_LIPOPROTEIN"/>
    <property type="match status" value="1"/>
</dbReference>
<feature type="signal peptide" evidence="1">
    <location>
        <begin position="1"/>
        <end position="22"/>
    </location>
</feature>
<evidence type="ECO:0000259" key="2">
    <source>
        <dbReference type="Pfam" id="PF12866"/>
    </source>
</evidence>
<evidence type="ECO:0000256" key="1">
    <source>
        <dbReference type="SAM" id="SignalP"/>
    </source>
</evidence>
<protein>
    <recommendedName>
        <fullName evidence="6">DUF3823 domain-containing protein</fullName>
    </recommendedName>
</protein>
<keyword evidence="5" id="KW-1185">Reference proteome</keyword>
<dbReference type="Pfam" id="PF18003">
    <property type="entry name" value="DUF3823_C"/>
    <property type="match status" value="1"/>
</dbReference>
<dbReference type="Gene3D" id="2.60.40.1120">
    <property type="entry name" value="Carboxypeptidase-like, regulatory domain"/>
    <property type="match status" value="1"/>
</dbReference>
<organism evidence="4 5">
    <name type="scientific">Pedobacter rhizosphaerae</name>
    <dbReference type="NCBI Taxonomy" id="390241"/>
    <lineage>
        <taxon>Bacteria</taxon>
        <taxon>Pseudomonadati</taxon>
        <taxon>Bacteroidota</taxon>
        <taxon>Sphingobacteriia</taxon>
        <taxon>Sphingobacteriales</taxon>
        <taxon>Sphingobacteriaceae</taxon>
        <taxon>Pedobacter</taxon>
    </lineage>
</organism>
<feature type="domain" description="DUF3823" evidence="3">
    <location>
        <begin position="121"/>
        <end position="221"/>
    </location>
</feature>
<reference evidence="5" key="1">
    <citation type="submission" date="2016-10" db="EMBL/GenBank/DDBJ databases">
        <authorList>
            <person name="Varghese N."/>
            <person name="Submissions S."/>
        </authorList>
    </citation>
    <scope>NUCLEOTIDE SEQUENCE [LARGE SCALE GENOMIC DNA]</scope>
    <source>
        <strain evidence="5">DSM 18610</strain>
    </source>
</reference>
<dbReference type="Gene3D" id="2.60.40.2060">
    <property type="match status" value="1"/>
</dbReference>
<sequence length="225" mass="24821">MKTKFLTLIAAASLFLASCSKYDNFDAPELTLSGKVVYQGKVLGVRNNGPQLELWQDGYPLKSPIYVYMNQDGSFSAKLFAGQYKLTRRPDAPWLQQATDTIRINLTGDTNLEVPVTPYFSITNETFAKSGNTINASFVVNKVVQTANVELVRLYLGKSVLTDQVLRDVRVDANISSLVFGSATSLSADIPDNLKNLDFIYARVGVKATIASEYVYSQVQKIALK</sequence>
<dbReference type="STRING" id="390241.SAMN04488023_11276"/>
<gene>
    <name evidence="4" type="ORF">SAMN04488023_11276</name>
</gene>
<evidence type="ECO:0000259" key="3">
    <source>
        <dbReference type="Pfam" id="PF18003"/>
    </source>
</evidence>
<feature type="domain" description="DUF3823" evidence="2">
    <location>
        <begin position="31"/>
        <end position="117"/>
    </location>
</feature>
<evidence type="ECO:0000313" key="4">
    <source>
        <dbReference type="EMBL" id="SER61978.1"/>
    </source>
</evidence>
<feature type="chain" id="PRO_5011525944" description="DUF3823 domain-containing protein" evidence="1">
    <location>
        <begin position="23"/>
        <end position="225"/>
    </location>
</feature>
<name>A0A1H9QNG5_9SPHI</name>
<dbReference type="AlphaFoldDB" id="A0A1H9QNG5"/>
<dbReference type="Pfam" id="PF12866">
    <property type="entry name" value="DUF3823"/>
    <property type="match status" value="1"/>
</dbReference>
<dbReference type="InterPro" id="IPR024278">
    <property type="entry name" value="DUF3823_N"/>
</dbReference>
<dbReference type="InterPro" id="IPR041186">
    <property type="entry name" value="DUF3823_C"/>
</dbReference>
<evidence type="ECO:0000313" key="5">
    <source>
        <dbReference type="Proteomes" id="UP000199572"/>
    </source>
</evidence>
<evidence type="ECO:0008006" key="6">
    <source>
        <dbReference type="Google" id="ProtNLM"/>
    </source>
</evidence>
<keyword evidence="1" id="KW-0732">Signal</keyword>
<accession>A0A1H9QNG5</accession>
<dbReference type="EMBL" id="FOGG01000012">
    <property type="protein sequence ID" value="SER61978.1"/>
    <property type="molecule type" value="Genomic_DNA"/>
</dbReference>
<proteinExistence type="predicted"/>
<dbReference type="Proteomes" id="UP000199572">
    <property type="component" value="Unassembled WGS sequence"/>
</dbReference>